<name>A0A375YIM7_MYCPF</name>
<dbReference type="SUPFAM" id="SSF52540">
    <property type="entry name" value="P-loop containing nucleoside triphosphate hydrolases"/>
    <property type="match status" value="1"/>
</dbReference>
<dbReference type="AlphaFoldDB" id="A0A375YIM7"/>
<dbReference type="PANTHER" id="PTHR36451">
    <property type="entry name" value="PAPS-DEPENDENT SULFOTRANSFERASE STF3"/>
    <property type="match status" value="1"/>
</dbReference>
<evidence type="ECO:0008006" key="3">
    <source>
        <dbReference type="Google" id="ProtNLM"/>
    </source>
</evidence>
<dbReference type="EMBL" id="UEGS01000001">
    <property type="protein sequence ID" value="SRX80943.1"/>
    <property type="molecule type" value="Genomic_DNA"/>
</dbReference>
<evidence type="ECO:0000313" key="1">
    <source>
        <dbReference type="EMBL" id="SRX80943.1"/>
    </source>
</evidence>
<dbReference type="Gene3D" id="3.40.50.300">
    <property type="entry name" value="P-loop containing nucleotide triphosphate hydrolases"/>
    <property type="match status" value="1"/>
</dbReference>
<keyword evidence="2" id="KW-1185">Reference proteome</keyword>
<organism evidence="1 2">
    <name type="scientific">Mycolicibacterium parafortuitum</name>
    <name type="common">Mycobacterium parafortuitum</name>
    <dbReference type="NCBI Taxonomy" id="39692"/>
    <lineage>
        <taxon>Bacteria</taxon>
        <taxon>Bacillati</taxon>
        <taxon>Actinomycetota</taxon>
        <taxon>Actinomycetes</taxon>
        <taxon>Mycobacteriales</taxon>
        <taxon>Mycobacteriaceae</taxon>
        <taxon>Mycolicibacterium</taxon>
    </lineage>
</organism>
<dbReference type="InterPro" id="IPR052736">
    <property type="entry name" value="Stf3_sulfotransferase"/>
</dbReference>
<dbReference type="PANTHER" id="PTHR36451:SF1">
    <property type="entry name" value="OMEGA-HYDROXY-BETA-DIHYDROMENAQUINONE-9 SULFOTRANSFERASE STF3"/>
    <property type="match status" value="1"/>
</dbReference>
<sequence length="404" mass="44697">MTWRPPPRSAAAQEIYAAAEQDRLDRPERYTLDPAAVLDRIAARGEVTEDQFAPGWRPGLEKFLESAREEGRLNAIGARTALATATGRLIAGASMRRCLREHPGAARTEVRAPLVIVGGWRTGTTFLFRLLGTDPRLHAPLPAELVAPWLFTDASARPSTSVTAAGTRMLHRLNPEMAVVHPSGPDLPEECVLAMGTDLRNWGFTSMFGVPSYARWLTGQDFTEPYARYREVLQLLSVSDPRRFVLKAPAHTGELDHVATALPGSIVIQIHRDIVTTIASGASLFAVYQSTYSDTVDAVDVGCRQTEQTEHWFRRAQQFRASPRCADVTFVDIDYRDLVERPATVLEAIYAAADMAPPPDLDRFIADYHQAHPRDGHGVHRYTAAEFGLDAAELRERFAFLPSA</sequence>
<reference evidence="1 2" key="1">
    <citation type="submission" date="2018-05" db="EMBL/GenBank/DDBJ databases">
        <authorList>
            <consortium name="IHU Genomes"/>
        </authorList>
    </citation>
    <scope>NUCLEOTIDE SEQUENCE [LARGE SCALE GENOMIC DNA]</scope>
    <source>
        <strain evidence="1 2">P7335</strain>
    </source>
</reference>
<dbReference type="Proteomes" id="UP000252008">
    <property type="component" value="Unassembled WGS sequence"/>
</dbReference>
<gene>
    <name evidence="1" type="ORF">MPP7335_02689</name>
</gene>
<accession>A0A375YIM7</accession>
<dbReference type="InterPro" id="IPR027417">
    <property type="entry name" value="P-loop_NTPase"/>
</dbReference>
<dbReference type="RefSeq" id="WP_083141304.1">
    <property type="nucleotide sequence ID" value="NZ_MVID01000001.1"/>
</dbReference>
<proteinExistence type="predicted"/>
<protein>
    <recommendedName>
        <fullName evidence="3">Sulfotransferase</fullName>
    </recommendedName>
</protein>
<dbReference type="Pfam" id="PF13469">
    <property type="entry name" value="Sulfotransfer_3"/>
    <property type="match status" value="1"/>
</dbReference>
<dbReference type="STRING" id="39692.BST38_00675"/>
<evidence type="ECO:0000313" key="2">
    <source>
        <dbReference type="Proteomes" id="UP000252008"/>
    </source>
</evidence>